<organism evidence="2 3">
    <name type="scientific">Bondarzewia mesenterica</name>
    <dbReference type="NCBI Taxonomy" id="1095465"/>
    <lineage>
        <taxon>Eukaryota</taxon>
        <taxon>Fungi</taxon>
        <taxon>Dikarya</taxon>
        <taxon>Basidiomycota</taxon>
        <taxon>Agaricomycotina</taxon>
        <taxon>Agaricomycetes</taxon>
        <taxon>Russulales</taxon>
        <taxon>Bondarzewiaceae</taxon>
        <taxon>Bondarzewia</taxon>
    </lineage>
</organism>
<feature type="region of interest" description="Disordered" evidence="1">
    <location>
        <begin position="141"/>
        <end position="165"/>
    </location>
</feature>
<keyword evidence="3" id="KW-1185">Reference proteome</keyword>
<gene>
    <name evidence="2" type="ORF">EW146_g2972</name>
</gene>
<comment type="caution">
    <text evidence="2">The sequence shown here is derived from an EMBL/GenBank/DDBJ whole genome shotgun (WGS) entry which is preliminary data.</text>
</comment>
<protein>
    <submittedName>
        <fullName evidence="2">Uncharacterized protein</fullName>
    </submittedName>
</protein>
<feature type="compositionally biased region" description="Polar residues" evidence="1">
    <location>
        <begin position="151"/>
        <end position="165"/>
    </location>
</feature>
<feature type="compositionally biased region" description="Polar residues" evidence="1">
    <location>
        <begin position="243"/>
        <end position="258"/>
    </location>
</feature>
<accession>A0A4S4LZ03</accession>
<evidence type="ECO:0000313" key="2">
    <source>
        <dbReference type="EMBL" id="THH17936.1"/>
    </source>
</evidence>
<dbReference type="EMBL" id="SGPL01000092">
    <property type="protein sequence ID" value="THH17936.1"/>
    <property type="molecule type" value="Genomic_DNA"/>
</dbReference>
<proteinExistence type="predicted"/>
<dbReference type="Proteomes" id="UP000310158">
    <property type="component" value="Unassembled WGS sequence"/>
</dbReference>
<feature type="region of interest" description="Disordered" evidence="1">
    <location>
        <begin position="243"/>
        <end position="263"/>
    </location>
</feature>
<sequence>MSAVPVTGSSFSSSSAPLSVDARISLFKVTLDRVLDTPGTTPEVRESLKLELDAIIKAAETAHENWSRSDPPNDETPLSAYHSATCSPFLSSPSSTASSLDLNYSSAGSSKGSDTSASTYALSYASPFSADYSATCSSASSSPSSAAPNIDLTQSPAGSLTGSDISTSAHWPTPAYAPLMSSNTQRYFGKNLALANDANVAVATTFTPKTRFTNIAPGKENITSVSAASTTGWTYPRPCTATITNSSQAGPSSPSFPRQTLKRTSERSTDWALALNDTRFLQSLFVRREETTVRCAWLDANGPCQREFANNGKAARQHIEAFHGGKPQKATPAMIECKWEGCKEHVQWGSLAKHFDRLVHLAGRSGVCALCSLPIVRDESIARHIKGGCKVAKAEDVALKRLEQLNIPLPVYTMNESSASSETRPAKKRKTI</sequence>
<evidence type="ECO:0000313" key="3">
    <source>
        <dbReference type="Proteomes" id="UP000310158"/>
    </source>
</evidence>
<evidence type="ECO:0000256" key="1">
    <source>
        <dbReference type="SAM" id="MobiDB-lite"/>
    </source>
</evidence>
<reference evidence="2 3" key="1">
    <citation type="submission" date="2019-02" db="EMBL/GenBank/DDBJ databases">
        <title>Genome sequencing of the rare red list fungi Bondarzewia mesenterica.</title>
        <authorList>
            <person name="Buettner E."/>
            <person name="Kellner H."/>
        </authorList>
    </citation>
    <scope>NUCLEOTIDE SEQUENCE [LARGE SCALE GENOMIC DNA]</scope>
    <source>
        <strain evidence="2 3">DSM 108281</strain>
    </source>
</reference>
<name>A0A4S4LZ03_9AGAM</name>
<dbReference type="AlphaFoldDB" id="A0A4S4LZ03"/>